<proteinExistence type="predicted"/>
<dbReference type="InterPro" id="IPR000719">
    <property type="entry name" value="Prot_kinase_dom"/>
</dbReference>
<keyword evidence="4" id="KW-0433">Leucine-rich repeat</keyword>
<feature type="domain" description="Protein kinase" evidence="19">
    <location>
        <begin position="684"/>
        <end position="940"/>
    </location>
</feature>
<dbReference type="PANTHER" id="PTHR48006">
    <property type="entry name" value="LEUCINE-RICH REPEAT-CONTAINING PROTEIN DDB_G0281931-RELATED"/>
    <property type="match status" value="1"/>
</dbReference>
<dbReference type="PROSITE" id="PS50011">
    <property type="entry name" value="PROTEIN_KINASE_DOM"/>
    <property type="match status" value="1"/>
</dbReference>
<keyword evidence="11 18" id="KW-1133">Transmembrane helix</keyword>
<sequence length="993" mass="109828">MSNPFVCQNPFYIRSFLRASNLPSPVAHKPAALTASPTTHHRILRTAPYSSSSSLLKSRFLWRHAIAHRPSSHWFRSAAANTIAGTMLFSVATSTLAEEVHAKTPPSLPGVSAVSPFPPADNSLQGSSRYTYKIYYLENMVYRHGVVFWILSLSCFWLSRISVSKLPQGEVDALQQIATSMGAIYWEFNSDSCQVEVVGLTAQAPWGSEGSVKCQCNFVNDTYCHVDKIVLKGYSLPGMLPPELVKLPYLQEIDFAYNVLSGTIPLEWASLQLSSISVLVNRLSGEIPKELGNFSSLTYLNLEANQFSGSVPSELGKLVNLNTLILSSNQLSGELPTSLAGLRNLTDFRINDNNFSGAIPNFIQNWKQLGRLRISDINGTAQRFPNFNNTIGLITLVLRSCNIYGEIPGYVWKIYSLQMLDLSFNSLVGDIPNNIPSKSLKFVFLSGNMLSGNIPDSILTDGSSIKSILPCMKDVTCPRYGCSLHVNCGGNDLTTREGNEKVVYEGDASVEGGSSKYYRSNSYWGFSSTGDFMDDNGFQNVRFVKAVSSSNISGLYTTARLAPISLTYFRYCLENGNYIVNLQFAEIFFTNDNTYNSLGRRIFDIYIQGKLVRRDFNIEDEAVGALKQLTRTFNASVTDNIMEIRFYWAGKGTTRIPVRGVYGPLISAISVIPSNKSCSDGGRKNITAYVAVGVVAICFVFVTASVLWWKGVLSDGTLVAVKQLSSKSRQGNREFLNEIGMISCLQHPNVVKLHGCCIEGDQLLLVYEYMENNSLARMLFDPKDDQLILDWPTRLKICIGIARDEKTHISTRVAGTIGYMAPEYALWGYLTYKADVYSFGVVALEIISGKNNNNYMPILAHVAPFGAELGVNFTIVTPKACHLPQGENFTDLVDPKLGSEVNKEEVERMVKVALLCTNASPSLRPTMSEVVSMLEGRMTIPSIIPEPNSYTEDLRFKAMRDFHEETQKHSSSRSQTQNSSALQTDIASSSTSH</sequence>
<dbReference type="AlphaFoldDB" id="A0A834LRD8"/>
<evidence type="ECO:0000256" key="16">
    <source>
        <dbReference type="ARBA" id="ARBA00048679"/>
    </source>
</evidence>
<keyword evidence="13" id="KW-0675">Receptor</keyword>
<comment type="subcellular location">
    <subcellularLocation>
        <location evidence="1">Membrane</location>
        <topology evidence="1">Single-pass type I membrane protein</topology>
    </subcellularLocation>
</comment>
<keyword evidence="8" id="KW-0677">Repeat</keyword>
<keyword evidence="12 18" id="KW-0472">Membrane</keyword>
<dbReference type="SUPFAM" id="SSF52058">
    <property type="entry name" value="L domain-like"/>
    <property type="match status" value="1"/>
</dbReference>
<keyword evidence="21" id="KW-1185">Reference proteome</keyword>
<evidence type="ECO:0000256" key="10">
    <source>
        <dbReference type="ARBA" id="ARBA00022840"/>
    </source>
</evidence>
<evidence type="ECO:0000256" key="14">
    <source>
        <dbReference type="ARBA" id="ARBA00023180"/>
    </source>
</evidence>
<dbReference type="InterPro" id="IPR051824">
    <property type="entry name" value="LRR_Rcpt-Like_S/T_Kinase"/>
</dbReference>
<dbReference type="SUPFAM" id="SSF56112">
    <property type="entry name" value="Protein kinase-like (PK-like)"/>
    <property type="match status" value="1"/>
</dbReference>
<evidence type="ECO:0000256" key="12">
    <source>
        <dbReference type="ARBA" id="ARBA00023136"/>
    </source>
</evidence>
<dbReference type="OrthoDB" id="1867350at2759"/>
<feature type="region of interest" description="Disordered" evidence="17">
    <location>
        <begin position="963"/>
        <end position="993"/>
    </location>
</feature>
<dbReference type="GO" id="GO:0005524">
    <property type="term" value="F:ATP binding"/>
    <property type="evidence" value="ECO:0007669"/>
    <property type="project" value="UniProtKB-KW"/>
</dbReference>
<evidence type="ECO:0000256" key="4">
    <source>
        <dbReference type="ARBA" id="ARBA00022614"/>
    </source>
</evidence>
<evidence type="ECO:0000259" key="19">
    <source>
        <dbReference type="PROSITE" id="PS50011"/>
    </source>
</evidence>
<dbReference type="InterPro" id="IPR021720">
    <property type="entry name" value="Malectin_dom"/>
</dbReference>
<dbReference type="GO" id="GO:0004674">
    <property type="term" value="F:protein serine/threonine kinase activity"/>
    <property type="evidence" value="ECO:0007669"/>
    <property type="project" value="UniProtKB-EC"/>
</dbReference>
<dbReference type="Pfam" id="PF11721">
    <property type="entry name" value="Malectin"/>
    <property type="match status" value="1"/>
</dbReference>
<dbReference type="Pfam" id="PF07714">
    <property type="entry name" value="PK_Tyr_Ser-Thr"/>
    <property type="match status" value="1"/>
</dbReference>
<gene>
    <name evidence="20" type="ORF">RHSIM_Rhsim02G0110200</name>
</gene>
<dbReference type="FunFam" id="3.80.10.10:FF:000452">
    <property type="entry name" value="Probable LRR receptor-like serine/threonine-protein kinase RFK1"/>
    <property type="match status" value="1"/>
</dbReference>
<evidence type="ECO:0000256" key="2">
    <source>
        <dbReference type="ARBA" id="ARBA00012513"/>
    </source>
</evidence>
<dbReference type="InterPro" id="IPR011009">
    <property type="entry name" value="Kinase-like_dom_sf"/>
</dbReference>
<evidence type="ECO:0000256" key="8">
    <source>
        <dbReference type="ARBA" id="ARBA00022737"/>
    </source>
</evidence>
<dbReference type="InterPro" id="IPR001245">
    <property type="entry name" value="Ser-Thr/Tyr_kinase_cat_dom"/>
</dbReference>
<evidence type="ECO:0000256" key="17">
    <source>
        <dbReference type="SAM" id="MobiDB-lite"/>
    </source>
</evidence>
<reference evidence="20" key="1">
    <citation type="submission" date="2019-11" db="EMBL/GenBank/DDBJ databases">
        <authorList>
            <person name="Liu Y."/>
            <person name="Hou J."/>
            <person name="Li T.-Q."/>
            <person name="Guan C.-H."/>
            <person name="Wu X."/>
            <person name="Wu H.-Z."/>
            <person name="Ling F."/>
            <person name="Zhang R."/>
            <person name="Shi X.-G."/>
            <person name="Ren J.-P."/>
            <person name="Chen E.-F."/>
            <person name="Sun J.-M."/>
        </authorList>
    </citation>
    <scope>NUCLEOTIDE SEQUENCE</scope>
    <source>
        <strain evidence="20">Adult_tree_wgs_1</strain>
        <tissue evidence="20">Leaves</tissue>
    </source>
</reference>
<evidence type="ECO:0000256" key="6">
    <source>
        <dbReference type="ARBA" id="ARBA00022692"/>
    </source>
</evidence>
<evidence type="ECO:0000256" key="9">
    <source>
        <dbReference type="ARBA" id="ARBA00022741"/>
    </source>
</evidence>
<dbReference type="Proteomes" id="UP000626092">
    <property type="component" value="Unassembled WGS sequence"/>
</dbReference>
<keyword evidence="10" id="KW-0067">ATP-binding</keyword>
<evidence type="ECO:0000256" key="18">
    <source>
        <dbReference type="SAM" id="Phobius"/>
    </source>
</evidence>
<keyword evidence="3" id="KW-0597">Phosphoprotein</keyword>
<evidence type="ECO:0000256" key="1">
    <source>
        <dbReference type="ARBA" id="ARBA00004479"/>
    </source>
</evidence>
<protein>
    <recommendedName>
        <fullName evidence="2">non-specific serine/threonine protein kinase</fullName>
        <ecNumber evidence="2">2.7.11.1</ecNumber>
    </recommendedName>
</protein>
<evidence type="ECO:0000256" key="15">
    <source>
        <dbReference type="ARBA" id="ARBA00047899"/>
    </source>
</evidence>
<evidence type="ECO:0000313" key="20">
    <source>
        <dbReference type="EMBL" id="KAF7149605.1"/>
    </source>
</evidence>
<dbReference type="GO" id="GO:0016020">
    <property type="term" value="C:membrane"/>
    <property type="evidence" value="ECO:0007669"/>
    <property type="project" value="UniProtKB-SubCell"/>
</dbReference>
<evidence type="ECO:0000313" key="21">
    <source>
        <dbReference type="Proteomes" id="UP000626092"/>
    </source>
</evidence>
<evidence type="ECO:0000256" key="3">
    <source>
        <dbReference type="ARBA" id="ARBA00022553"/>
    </source>
</evidence>
<dbReference type="InterPro" id="IPR001611">
    <property type="entry name" value="Leu-rich_rpt"/>
</dbReference>
<dbReference type="Pfam" id="PF00560">
    <property type="entry name" value="LRR_1"/>
    <property type="match status" value="3"/>
</dbReference>
<evidence type="ECO:0000256" key="5">
    <source>
        <dbReference type="ARBA" id="ARBA00022679"/>
    </source>
</evidence>
<dbReference type="PANTHER" id="PTHR48006:SF72">
    <property type="entry name" value="LRR RECEPTOR-LIKE SERINE_THREONINE-PROTEIN KINASE RFK1-RELATED"/>
    <property type="match status" value="1"/>
</dbReference>
<dbReference type="FunFam" id="2.60.120.430:FF:000004">
    <property type="entry name" value="Putative leucine-rich repeat receptor-like serine/threonine-protein kinase"/>
    <property type="match status" value="1"/>
</dbReference>
<dbReference type="Gene3D" id="2.60.120.430">
    <property type="entry name" value="Galactose-binding lectin"/>
    <property type="match status" value="1"/>
</dbReference>
<accession>A0A834LRD8</accession>
<comment type="catalytic activity">
    <reaction evidence="15">
        <text>L-threonyl-[protein] + ATP = O-phospho-L-threonyl-[protein] + ADP + H(+)</text>
        <dbReference type="Rhea" id="RHEA:46608"/>
        <dbReference type="Rhea" id="RHEA-COMP:11060"/>
        <dbReference type="Rhea" id="RHEA-COMP:11605"/>
        <dbReference type="ChEBI" id="CHEBI:15378"/>
        <dbReference type="ChEBI" id="CHEBI:30013"/>
        <dbReference type="ChEBI" id="CHEBI:30616"/>
        <dbReference type="ChEBI" id="CHEBI:61977"/>
        <dbReference type="ChEBI" id="CHEBI:456216"/>
        <dbReference type="EC" id="2.7.11.1"/>
    </reaction>
</comment>
<evidence type="ECO:0000256" key="11">
    <source>
        <dbReference type="ARBA" id="ARBA00022989"/>
    </source>
</evidence>
<name>A0A834LRD8_RHOSS</name>
<dbReference type="InterPro" id="IPR032675">
    <property type="entry name" value="LRR_dom_sf"/>
</dbReference>
<keyword evidence="6 18" id="KW-0812">Transmembrane</keyword>
<keyword evidence="14" id="KW-0325">Glycoprotein</keyword>
<organism evidence="20 21">
    <name type="scientific">Rhododendron simsii</name>
    <name type="common">Sims's rhododendron</name>
    <dbReference type="NCBI Taxonomy" id="118357"/>
    <lineage>
        <taxon>Eukaryota</taxon>
        <taxon>Viridiplantae</taxon>
        <taxon>Streptophyta</taxon>
        <taxon>Embryophyta</taxon>
        <taxon>Tracheophyta</taxon>
        <taxon>Spermatophyta</taxon>
        <taxon>Magnoliopsida</taxon>
        <taxon>eudicotyledons</taxon>
        <taxon>Gunneridae</taxon>
        <taxon>Pentapetalae</taxon>
        <taxon>asterids</taxon>
        <taxon>Ericales</taxon>
        <taxon>Ericaceae</taxon>
        <taxon>Ericoideae</taxon>
        <taxon>Rhodoreae</taxon>
        <taxon>Rhododendron</taxon>
    </lineage>
</organism>
<keyword evidence="5" id="KW-0808">Transferase</keyword>
<dbReference type="EMBL" id="WJXA01000002">
    <property type="protein sequence ID" value="KAF7149605.1"/>
    <property type="molecule type" value="Genomic_DNA"/>
</dbReference>
<comment type="catalytic activity">
    <reaction evidence="16">
        <text>L-seryl-[protein] + ATP = O-phospho-L-seryl-[protein] + ADP + H(+)</text>
        <dbReference type="Rhea" id="RHEA:17989"/>
        <dbReference type="Rhea" id="RHEA-COMP:9863"/>
        <dbReference type="Rhea" id="RHEA-COMP:11604"/>
        <dbReference type="ChEBI" id="CHEBI:15378"/>
        <dbReference type="ChEBI" id="CHEBI:29999"/>
        <dbReference type="ChEBI" id="CHEBI:30616"/>
        <dbReference type="ChEBI" id="CHEBI:83421"/>
        <dbReference type="ChEBI" id="CHEBI:456216"/>
        <dbReference type="EC" id="2.7.11.1"/>
    </reaction>
</comment>
<dbReference type="Gene3D" id="3.80.10.10">
    <property type="entry name" value="Ribonuclease Inhibitor"/>
    <property type="match status" value="1"/>
</dbReference>
<feature type="transmembrane region" description="Helical" evidence="18">
    <location>
        <begin position="686"/>
        <end position="709"/>
    </location>
</feature>
<feature type="compositionally biased region" description="Polar residues" evidence="17">
    <location>
        <begin position="981"/>
        <end position="993"/>
    </location>
</feature>
<evidence type="ECO:0000256" key="7">
    <source>
        <dbReference type="ARBA" id="ARBA00022729"/>
    </source>
</evidence>
<dbReference type="Gene3D" id="1.10.510.10">
    <property type="entry name" value="Transferase(Phosphotransferase) domain 1"/>
    <property type="match status" value="2"/>
</dbReference>
<evidence type="ECO:0000256" key="13">
    <source>
        <dbReference type="ARBA" id="ARBA00023170"/>
    </source>
</evidence>
<keyword evidence="9" id="KW-0547">Nucleotide-binding</keyword>
<keyword evidence="7" id="KW-0732">Signal</keyword>
<comment type="caution">
    <text evidence="20">The sequence shown here is derived from an EMBL/GenBank/DDBJ whole genome shotgun (WGS) entry which is preliminary data.</text>
</comment>
<dbReference type="EC" id="2.7.11.1" evidence="2"/>